<dbReference type="GO" id="GO:0005634">
    <property type="term" value="C:nucleus"/>
    <property type="evidence" value="ECO:0007669"/>
    <property type="project" value="UniProtKB-SubCell"/>
</dbReference>
<feature type="domain" description="Fork-head" evidence="5">
    <location>
        <begin position="160"/>
        <end position="254"/>
    </location>
</feature>
<dbReference type="InterPro" id="IPR018122">
    <property type="entry name" value="TF_fork_head_CS_1"/>
</dbReference>
<evidence type="ECO:0000256" key="1">
    <source>
        <dbReference type="ARBA" id="ARBA00022473"/>
    </source>
</evidence>
<proteinExistence type="predicted"/>
<dbReference type="EMBL" id="GAKP01002485">
    <property type="protein sequence ID" value="JAC56467.1"/>
    <property type="molecule type" value="Transcribed_RNA"/>
</dbReference>
<evidence type="ECO:0000259" key="5">
    <source>
        <dbReference type="PROSITE" id="PS50039"/>
    </source>
</evidence>
<dbReference type="PROSITE" id="PS00658">
    <property type="entry name" value="FORK_HEAD_2"/>
    <property type="match status" value="1"/>
</dbReference>
<dbReference type="PANTHER" id="PTHR46617">
    <property type="entry name" value="FORKHEAD BOX PROTEIN G1"/>
    <property type="match status" value="1"/>
</dbReference>
<feature type="compositionally biased region" description="Polar residues" evidence="4">
    <location>
        <begin position="92"/>
        <end position="112"/>
    </location>
</feature>
<feature type="region of interest" description="Disordered" evidence="4">
    <location>
        <begin position="41"/>
        <end position="78"/>
    </location>
</feature>
<dbReference type="InterPro" id="IPR036390">
    <property type="entry name" value="WH_DNA-bd_sf"/>
</dbReference>
<dbReference type="InterPro" id="IPR036388">
    <property type="entry name" value="WH-like_DNA-bd_sf"/>
</dbReference>
<feature type="compositionally biased region" description="Acidic residues" evidence="4">
    <location>
        <begin position="116"/>
        <end position="149"/>
    </location>
</feature>
<dbReference type="InterPro" id="IPR047208">
    <property type="entry name" value="FOXG1"/>
</dbReference>
<feature type="compositionally biased region" description="Low complexity" evidence="4">
    <location>
        <begin position="42"/>
        <end position="70"/>
    </location>
</feature>
<accession>A0A034WQ41</accession>
<dbReference type="PANTHER" id="PTHR46617:SF3">
    <property type="entry name" value="FORKHEAD BOX PROTEIN G1"/>
    <property type="match status" value="1"/>
</dbReference>
<gene>
    <name evidence="6" type="primary">SLP1</name>
</gene>
<protein>
    <submittedName>
        <fullName evidence="6">Fork head domain transcription factor slp1</fullName>
    </submittedName>
</protein>
<evidence type="ECO:0000256" key="2">
    <source>
        <dbReference type="ARBA" id="ARBA00023125"/>
    </source>
</evidence>
<dbReference type="InterPro" id="IPR001766">
    <property type="entry name" value="Fork_head_dom"/>
</dbReference>
<dbReference type="GO" id="GO:1990837">
    <property type="term" value="F:sequence-specific double-stranded DNA binding"/>
    <property type="evidence" value="ECO:0007669"/>
    <property type="project" value="TreeGrafter"/>
</dbReference>
<dbReference type="PROSITE" id="PS00657">
    <property type="entry name" value="FORK_HEAD_1"/>
    <property type="match status" value="1"/>
</dbReference>
<organism evidence="6">
    <name type="scientific">Bactrocera dorsalis</name>
    <name type="common">Oriental fruit fly</name>
    <name type="synonym">Dacus dorsalis</name>
    <dbReference type="NCBI Taxonomy" id="27457"/>
    <lineage>
        <taxon>Eukaryota</taxon>
        <taxon>Metazoa</taxon>
        <taxon>Ecdysozoa</taxon>
        <taxon>Arthropoda</taxon>
        <taxon>Hexapoda</taxon>
        <taxon>Insecta</taxon>
        <taxon>Pterygota</taxon>
        <taxon>Neoptera</taxon>
        <taxon>Endopterygota</taxon>
        <taxon>Diptera</taxon>
        <taxon>Brachycera</taxon>
        <taxon>Muscomorpha</taxon>
        <taxon>Tephritoidea</taxon>
        <taxon>Tephritidae</taxon>
        <taxon>Bactrocera</taxon>
        <taxon>Bactrocera</taxon>
    </lineage>
</organism>
<evidence type="ECO:0000256" key="3">
    <source>
        <dbReference type="PROSITE-ProRule" id="PRU00089"/>
    </source>
</evidence>
<comment type="subcellular location">
    <subcellularLocation>
        <location evidence="3">Nucleus</location>
    </subcellularLocation>
</comment>
<dbReference type="InterPro" id="IPR030456">
    <property type="entry name" value="TF_fork_head_CS_2"/>
</dbReference>
<sequence>MVKYYNMGYTTNFSIDAILAKSTTKPLPLVQTQAQTNPALYQRAQQQQHAYQQPQPQQQQPIQQTQQLQQNSMRSYQTEQAYVSDDLASIDSFETPSRTSTPMSSGADSLTSGEDKLDEVESGEDYEEEGEDYEEEDEDKDADADADVDADGKSDNKHKKPTYSYNALIMMAIQDSPEQRLTLSGIYEYLINRFPFFTKNKRGWQNSIRHNLSLNKCFTKIPRSYDDPGKGNYWVLDPSAEEVFIGETTGKLRRKNPGASRSRLAAYRQAMFSPLMSPYGAPPTIPTAYHTAQPFVGAAGYMGAAAAAAAALYQRMPPPLTPAAVYHQAAMYGGAAQMAAAAAAAGGIAPPPTAPIRVATPPTGAPHFPLSYNPAAYGAMPTLQAPHMTNELFQRMQLFGKFPRS</sequence>
<keyword evidence="1" id="KW-0217">Developmental protein</keyword>
<dbReference type="SMART" id="SM00339">
    <property type="entry name" value="FH"/>
    <property type="match status" value="1"/>
</dbReference>
<feature type="DNA-binding region" description="Fork-head" evidence="3">
    <location>
        <begin position="160"/>
        <end position="254"/>
    </location>
</feature>
<dbReference type="PROSITE" id="PS50039">
    <property type="entry name" value="FORK_HEAD_3"/>
    <property type="match status" value="1"/>
</dbReference>
<dbReference type="SUPFAM" id="SSF46785">
    <property type="entry name" value="Winged helix' DNA-binding domain"/>
    <property type="match status" value="1"/>
</dbReference>
<dbReference type="AlphaFoldDB" id="A0A034WQ41"/>
<feature type="region of interest" description="Disordered" evidence="4">
    <location>
        <begin position="92"/>
        <end position="160"/>
    </location>
</feature>
<dbReference type="PRINTS" id="PR00053">
    <property type="entry name" value="FORKHEAD"/>
</dbReference>
<dbReference type="GO" id="GO:0006357">
    <property type="term" value="P:regulation of transcription by RNA polymerase II"/>
    <property type="evidence" value="ECO:0007669"/>
    <property type="project" value="TreeGrafter"/>
</dbReference>
<dbReference type="OrthoDB" id="9926427at2759"/>
<keyword evidence="2 3" id="KW-0238">DNA-binding</keyword>
<dbReference type="FunFam" id="1.10.10.10:FF:000135">
    <property type="entry name" value="forkhead box protein G1"/>
    <property type="match status" value="1"/>
</dbReference>
<name>A0A034WQ41_BACDO</name>
<dbReference type="Gene3D" id="1.10.10.10">
    <property type="entry name" value="Winged helix-like DNA-binding domain superfamily/Winged helix DNA-binding domain"/>
    <property type="match status" value="1"/>
</dbReference>
<evidence type="ECO:0000256" key="4">
    <source>
        <dbReference type="SAM" id="MobiDB-lite"/>
    </source>
</evidence>
<keyword evidence="3" id="KW-0539">Nucleus</keyword>
<reference evidence="6" key="1">
    <citation type="journal article" date="2014" name="BMC Genomics">
        <title>Characterizing the developmental transcriptome of the oriental fruit fly, Bactrocera dorsalis (Diptera: Tephritidae) through comparative genomic analysis with Drosophila melanogaster utilizing modENCODE datasets.</title>
        <authorList>
            <person name="Geib S.M."/>
            <person name="Calla B."/>
            <person name="Hall B."/>
            <person name="Hou S."/>
            <person name="Manoukis N.C."/>
        </authorList>
    </citation>
    <scope>NUCLEOTIDE SEQUENCE</scope>
    <source>
        <strain evidence="6">Punador</strain>
    </source>
</reference>
<dbReference type="Pfam" id="PF00250">
    <property type="entry name" value="Forkhead"/>
    <property type="match status" value="1"/>
</dbReference>
<evidence type="ECO:0000313" key="6">
    <source>
        <dbReference type="EMBL" id="JAC56467.1"/>
    </source>
</evidence>
<dbReference type="GO" id="GO:0003700">
    <property type="term" value="F:DNA-binding transcription factor activity"/>
    <property type="evidence" value="ECO:0007669"/>
    <property type="project" value="InterPro"/>
</dbReference>